<keyword evidence="10" id="KW-1185">Reference proteome</keyword>
<dbReference type="InterPro" id="IPR036597">
    <property type="entry name" value="Fido-like_dom_sf"/>
</dbReference>
<evidence type="ECO:0000256" key="4">
    <source>
        <dbReference type="ARBA" id="ARBA00022840"/>
    </source>
</evidence>
<name>A0ABU0MYS9_9FIRM</name>
<evidence type="ECO:0000313" key="9">
    <source>
        <dbReference type="EMBL" id="MDQ0556016.1"/>
    </source>
</evidence>
<dbReference type="PROSITE" id="PS51459">
    <property type="entry name" value="FIDO"/>
    <property type="match status" value="1"/>
</dbReference>
<dbReference type="EMBL" id="JAUSWG010000004">
    <property type="protein sequence ID" value="MDQ0556016.1"/>
    <property type="molecule type" value="Genomic_DNA"/>
</dbReference>
<keyword evidence="3" id="KW-0547">Nucleotide-binding</keyword>
<reference evidence="9 10" key="1">
    <citation type="submission" date="2023-07" db="EMBL/GenBank/DDBJ databases">
        <title>Genomic Encyclopedia of Type Strains, Phase IV (KMG-IV): sequencing the most valuable type-strain genomes for metagenomic binning, comparative biology and taxonomic classification.</title>
        <authorList>
            <person name="Goeker M."/>
        </authorList>
    </citation>
    <scope>NUCLEOTIDE SEQUENCE [LARGE SCALE GENOMIC DNA]</scope>
    <source>
        <strain evidence="9 10">DSM 15049</strain>
    </source>
</reference>
<evidence type="ECO:0000256" key="6">
    <source>
        <dbReference type="ARBA" id="ARBA00047939"/>
    </source>
</evidence>
<dbReference type="Pfam" id="PF02661">
    <property type="entry name" value="Fic"/>
    <property type="match status" value="1"/>
</dbReference>
<dbReference type="SUPFAM" id="SSF140931">
    <property type="entry name" value="Fic-like"/>
    <property type="match status" value="1"/>
</dbReference>
<dbReference type="Proteomes" id="UP001232584">
    <property type="component" value="Unassembled WGS sequence"/>
</dbReference>
<accession>A0ABU0MYS9</accession>
<dbReference type="EC" id="2.7.7.108" evidence="5"/>
<comment type="catalytic activity">
    <reaction evidence="6">
        <text>L-threonyl-[protein] + ATP = 3-O-(5'-adenylyl)-L-threonyl-[protein] + diphosphate</text>
        <dbReference type="Rhea" id="RHEA:54292"/>
        <dbReference type="Rhea" id="RHEA-COMP:11060"/>
        <dbReference type="Rhea" id="RHEA-COMP:13847"/>
        <dbReference type="ChEBI" id="CHEBI:30013"/>
        <dbReference type="ChEBI" id="CHEBI:30616"/>
        <dbReference type="ChEBI" id="CHEBI:33019"/>
        <dbReference type="ChEBI" id="CHEBI:138113"/>
        <dbReference type="EC" id="2.7.7.108"/>
    </reaction>
</comment>
<dbReference type="PANTHER" id="PTHR39560">
    <property type="entry name" value="PROTEIN ADENYLYLTRANSFERASE FIC-RELATED"/>
    <property type="match status" value="1"/>
</dbReference>
<gene>
    <name evidence="9" type="ORF">QOZ92_001129</name>
</gene>
<evidence type="ECO:0000256" key="2">
    <source>
        <dbReference type="ARBA" id="ARBA00022695"/>
    </source>
</evidence>
<organism evidence="9 10">
    <name type="scientific">Paraclostridium ghonii</name>
    <dbReference type="NCBI Taxonomy" id="29358"/>
    <lineage>
        <taxon>Bacteria</taxon>
        <taxon>Bacillati</taxon>
        <taxon>Bacillota</taxon>
        <taxon>Clostridia</taxon>
        <taxon>Peptostreptococcales</taxon>
        <taxon>Peptostreptococcaceae</taxon>
        <taxon>Paraclostridium</taxon>
    </lineage>
</organism>
<evidence type="ECO:0000256" key="3">
    <source>
        <dbReference type="ARBA" id="ARBA00022741"/>
    </source>
</evidence>
<sequence>MQSPTHGKLDFNYLKSIHKFIFGDIYEWAGTIRTVNISKGNQFCRSEFIEEQMISIMRKLEKENYLENLTIEKLADRLAYYIGEINAIHPFREGNGRSQRMFIECLALRSGFQLDFAKISNEEMLRASVETFNLKYEFMSKLLLRALSIKE</sequence>
<dbReference type="PANTHER" id="PTHR39560:SF1">
    <property type="entry name" value="PROTEIN ADENYLYLTRANSFERASE FIC-RELATED"/>
    <property type="match status" value="1"/>
</dbReference>
<dbReference type="RefSeq" id="WP_307504398.1">
    <property type="nucleotide sequence ID" value="NZ_BAAACE010000028.1"/>
</dbReference>
<keyword evidence="1" id="KW-0808">Transferase</keyword>
<evidence type="ECO:0000313" key="10">
    <source>
        <dbReference type="Proteomes" id="UP001232584"/>
    </source>
</evidence>
<dbReference type="Gene3D" id="1.10.3290.10">
    <property type="entry name" value="Fido-like domain"/>
    <property type="match status" value="1"/>
</dbReference>
<proteinExistence type="predicted"/>
<evidence type="ECO:0000256" key="5">
    <source>
        <dbReference type="ARBA" id="ARBA00034531"/>
    </source>
</evidence>
<evidence type="ECO:0000259" key="8">
    <source>
        <dbReference type="PROSITE" id="PS51459"/>
    </source>
</evidence>
<comment type="catalytic activity">
    <reaction evidence="7">
        <text>L-tyrosyl-[protein] + ATP = O-(5'-adenylyl)-L-tyrosyl-[protein] + diphosphate</text>
        <dbReference type="Rhea" id="RHEA:54288"/>
        <dbReference type="Rhea" id="RHEA-COMP:10136"/>
        <dbReference type="Rhea" id="RHEA-COMP:13846"/>
        <dbReference type="ChEBI" id="CHEBI:30616"/>
        <dbReference type="ChEBI" id="CHEBI:33019"/>
        <dbReference type="ChEBI" id="CHEBI:46858"/>
        <dbReference type="ChEBI" id="CHEBI:83624"/>
        <dbReference type="EC" id="2.7.7.108"/>
    </reaction>
</comment>
<keyword evidence="4" id="KW-0067">ATP-binding</keyword>
<evidence type="ECO:0000256" key="7">
    <source>
        <dbReference type="ARBA" id="ARBA00048696"/>
    </source>
</evidence>
<comment type="caution">
    <text evidence="9">The sequence shown here is derived from an EMBL/GenBank/DDBJ whole genome shotgun (WGS) entry which is preliminary data.</text>
</comment>
<feature type="domain" description="Fido" evidence="8">
    <location>
        <begin position="9"/>
        <end position="148"/>
    </location>
</feature>
<dbReference type="InterPro" id="IPR003812">
    <property type="entry name" value="Fido"/>
</dbReference>
<evidence type="ECO:0000256" key="1">
    <source>
        <dbReference type="ARBA" id="ARBA00022679"/>
    </source>
</evidence>
<protein>
    <recommendedName>
        <fullName evidence="5">protein adenylyltransferase</fullName>
        <ecNumber evidence="5">2.7.7.108</ecNumber>
    </recommendedName>
</protein>
<keyword evidence="2" id="KW-0548">Nucleotidyltransferase</keyword>